<keyword evidence="4" id="KW-1185">Reference proteome</keyword>
<keyword evidence="1" id="KW-0175">Coiled coil</keyword>
<dbReference type="AlphaFoldDB" id="A0A225WQH0"/>
<evidence type="ECO:0000256" key="2">
    <source>
        <dbReference type="SAM" id="MobiDB-lite"/>
    </source>
</evidence>
<evidence type="ECO:0000313" key="4">
    <source>
        <dbReference type="Proteomes" id="UP000198211"/>
    </source>
</evidence>
<feature type="region of interest" description="Disordered" evidence="2">
    <location>
        <begin position="1"/>
        <end position="25"/>
    </location>
</feature>
<evidence type="ECO:0000313" key="3">
    <source>
        <dbReference type="EMBL" id="OWZ19963.1"/>
    </source>
</evidence>
<dbReference type="Proteomes" id="UP000198211">
    <property type="component" value="Unassembled WGS sequence"/>
</dbReference>
<dbReference type="EMBL" id="NBNE01000378">
    <property type="protein sequence ID" value="OWZ19963.1"/>
    <property type="molecule type" value="Genomic_DNA"/>
</dbReference>
<name>A0A225WQH0_9STRA</name>
<comment type="caution">
    <text evidence="3">The sequence shown here is derived from an EMBL/GenBank/DDBJ whole genome shotgun (WGS) entry which is preliminary data.</text>
</comment>
<dbReference type="OrthoDB" id="112590at2759"/>
<feature type="coiled-coil region" evidence="1">
    <location>
        <begin position="42"/>
        <end position="84"/>
    </location>
</feature>
<evidence type="ECO:0008006" key="5">
    <source>
        <dbReference type="Google" id="ProtNLM"/>
    </source>
</evidence>
<proteinExistence type="predicted"/>
<organism evidence="3 4">
    <name type="scientific">Phytophthora megakarya</name>
    <dbReference type="NCBI Taxonomy" id="4795"/>
    <lineage>
        <taxon>Eukaryota</taxon>
        <taxon>Sar</taxon>
        <taxon>Stramenopiles</taxon>
        <taxon>Oomycota</taxon>
        <taxon>Peronosporomycetes</taxon>
        <taxon>Peronosporales</taxon>
        <taxon>Peronosporaceae</taxon>
        <taxon>Phytophthora</taxon>
    </lineage>
</organism>
<protein>
    <recommendedName>
        <fullName evidence="5">Bzip transcription factor</fullName>
    </recommendedName>
</protein>
<accession>A0A225WQH0</accession>
<feature type="compositionally biased region" description="Low complexity" evidence="2">
    <location>
        <begin position="1"/>
        <end position="12"/>
    </location>
</feature>
<sequence>MSTTKLSSLSSPKSPPIEQRASQMVEKKWTKSTMEEFLLRHRTNLRKQRRDIQRRYRKKQENRLITLGKETKQLRAEIESLKGQKHAIELSIPTKDTVWNVVVEYFRVFRHGLPSIDPTSTYDTESSVQMDFIKSSMTENIMFNWQRGVDALLQSWSKVTLWFQDVEVTLTGIKKCGLRSVDATTETSVTITEKTLRYAFPHLCKGKMSPIVLKLLNQRIIMPGETRFEWDIAFGRVIAVTAQSDMLMSILTLLGNLEDVSRVFERSLVSPSFQLC</sequence>
<gene>
    <name evidence="3" type="ORF">PHMEG_0005696</name>
</gene>
<reference evidence="4" key="1">
    <citation type="submission" date="2017-03" db="EMBL/GenBank/DDBJ databases">
        <title>Phytopthora megakarya and P. palmivora, two closely related causual agents of cacao black pod achieved similar genome size and gene model numbers by different mechanisms.</title>
        <authorList>
            <person name="Ali S."/>
            <person name="Shao J."/>
            <person name="Larry D.J."/>
            <person name="Kronmiller B."/>
            <person name="Shen D."/>
            <person name="Strem M.D."/>
            <person name="Melnick R.L."/>
            <person name="Guiltinan M.J."/>
            <person name="Tyler B.M."/>
            <person name="Meinhardt L.W."/>
            <person name="Bailey B.A."/>
        </authorList>
    </citation>
    <scope>NUCLEOTIDE SEQUENCE [LARGE SCALE GENOMIC DNA]</scope>
    <source>
        <strain evidence="4">zdho120</strain>
    </source>
</reference>
<evidence type="ECO:0000256" key="1">
    <source>
        <dbReference type="SAM" id="Coils"/>
    </source>
</evidence>